<keyword evidence="2" id="KW-0812">Transmembrane</keyword>
<reference evidence="4 5" key="1">
    <citation type="submission" date="2015-09" db="EMBL/GenBank/DDBJ databases">
        <authorList>
            <consortium name="Pathogen Informatics"/>
        </authorList>
    </citation>
    <scope>NUCLEOTIDE SEQUENCE [LARGE SCALE GENOMIC DNA]</scope>
    <source>
        <strain evidence="4 5">2789STDY5834908</strain>
    </source>
</reference>
<evidence type="ECO:0000313" key="5">
    <source>
        <dbReference type="Proteomes" id="UP000095564"/>
    </source>
</evidence>
<feature type="transmembrane region" description="Helical" evidence="2">
    <location>
        <begin position="131"/>
        <end position="148"/>
    </location>
</feature>
<feature type="transmembrane region" description="Helical" evidence="2">
    <location>
        <begin position="154"/>
        <end position="173"/>
    </location>
</feature>
<dbReference type="SUPFAM" id="SSF103481">
    <property type="entry name" value="Multidrug resistance efflux transporter EmrE"/>
    <property type="match status" value="1"/>
</dbReference>
<dbReference type="PANTHER" id="PTHR22911">
    <property type="entry name" value="ACYL-MALONYL CONDENSING ENZYME-RELATED"/>
    <property type="match status" value="1"/>
</dbReference>
<evidence type="ECO:0000256" key="2">
    <source>
        <dbReference type="SAM" id="Phobius"/>
    </source>
</evidence>
<sequence>MNRSLKGICFTVAGGCCWGMSGVMGKYLFDAKDLTATWLVTVRLLGAGICLLLLMYQRKGNSIFRVWKRKDSAVNQLIFGMIGMAMCQMTYFLAIQESNPGTATVIQYSAPILIMVFFVLVEKRFPKKEEVLVLAAVIVGIFLLATHGSIKNLVITNAALFWGLLSAFAFAVYNVQPKKLLDEFGTLETTGWGMFVGGVLVTPFTKVWSVPGHWDIMTVAMTIGVVFLGTIVAFSCYLHGISMLGPVQGSMLGCVIRHYGFVFEGKKVLIGE</sequence>
<dbReference type="RefSeq" id="WP_242854548.1">
    <property type="nucleotide sequence ID" value="NZ_CZAU01000027.1"/>
</dbReference>
<evidence type="ECO:0000259" key="3">
    <source>
        <dbReference type="Pfam" id="PF00892"/>
    </source>
</evidence>
<feature type="transmembrane region" description="Helical" evidence="2">
    <location>
        <begin position="35"/>
        <end position="56"/>
    </location>
</feature>
<keyword evidence="2" id="KW-0472">Membrane</keyword>
<dbReference type="Proteomes" id="UP000095564">
    <property type="component" value="Unassembled WGS sequence"/>
</dbReference>
<dbReference type="Pfam" id="PF00892">
    <property type="entry name" value="EamA"/>
    <property type="match status" value="2"/>
</dbReference>
<name>A0A174S2W8_ANAHA</name>
<protein>
    <submittedName>
        <fullName evidence="4">Uncharacterized inner membrane transporter yicL</fullName>
    </submittedName>
</protein>
<dbReference type="EMBL" id="CZAU01000027">
    <property type="protein sequence ID" value="CUP89978.1"/>
    <property type="molecule type" value="Genomic_DNA"/>
</dbReference>
<feature type="transmembrane region" description="Helical" evidence="2">
    <location>
        <begin position="185"/>
        <end position="204"/>
    </location>
</feature>
<dbReference type="AlphaFoldDB" id="A0A174S2W8"/>
<keyword evidence="2" id="KW-1133">Transmembrane helix</keyword>
<dbReference type="InterPro" id="IPR000620">
    <property type="entry name" value="EamA_dom"/>
</dbReference>
<dbReference type="PANTHER" id="PTHR22911:SF79">
    <property type="entry name" value="MOBA-LIKE NTP TRANSFERASE DOMAIN-CONTAINING PROTEIN"/>
    <property type="match status" value="1"/>
</dbReference>
<organism evidence="4 5">
    <name type="scientific">Anaerostipes hadrus</name>
    <dbReference type="NCBI Taxonomy" id="649756"/>
    <lineage>
        <taxon>Bacteria</taxon>
        <taxon>Bacillati</taxon>
        <taxon>Bacillota</taxon>
        <taxon>Clostridia</taxon>
        <taxon>Lachnospirales</taxon>
        <taxon>Lachnospiraceae</taxon>
        <taxon>Anaerostipes</taxon>
    </lineage>
</organism>
<comment type="similarity">
    <text evidence="1">Belongs to the EamA transporter family.</text>
</comment>
<evidence type="ECO:0000256" key="1">
    <source>
        <dbReference type="ARBA" id="ARBA00007362"/>
    </source>
</evidence>
<feature type="transmembrane region" description="Helical" evidence="2">
    <location>
        <begin position="101"/>
        <end position="119"/>
    </location>
</feature>
<accession>A0A174S2W8</accession>
<gene>
    <name evidence="4" type="primary">yicL</name>
    <name evidence="4" type="ORF">ERS852520_02488</name>
</gene>
<feature type="transmembrane region" description="Helical" evidence="2">
    <location>
        <begin position="216"/>
        <end position="238"/>
    </location>
</feature>
<feature type="transmembrane region" description="Helical" evidence="2">
    <location>
        <begin position="77"/>
        <end position="95"/>
    </location>
</feature>
<feature type="domain" description="EamA" evidence="3">
    <location>
        <begin position="6"/>
        <end position="145"/>
    </location>
</feature>
<feature type="domain" description="EamA" evidence="3">
    <location>
        <begin position="159"/>
        <end position="253"/>
    </location>
</feature>
<dbReference type="InterPro" id="IPR037185">
    <property type="entry name" value="EmrE-like"/>
</dbReference>
<dbReference type="GO" id="GO:0016020">
    <property type="term" value="C:membrane"/>
    <property type="evidence" value="ECO:0007669"/>
    <property type="project" value="InterPro"/>
</dbReference>
<evidence type="ECO:0000313" key="4">
    <source>
        <dbReference type="EMBL" id="CUP89978.1"/>
    </source>
</evidence>
<proteinExistence type="inferred from homology"/>